<dbReference type="GO" id="GO:0003824">
    <property type="term" value="F:catalytic activity"/>
    <property type="evidence" value="ECO:0007669"/>
    <property type="project" value="UniProtKB-ARBA"/>
</dbReference>
<organism evidence="2 3">
    <name type="scientific">Mycolicibacterium grossiae</name>
    <dbReference type="NCBI Taxonomy" id="1552759"/>
    <lineage>
        <taxon>Bacteria</taxon>
        <taxon>Bacillati</taxon>
        <taxon>Actinomycetota</taxon>
        <taxon>Actinomycetes</taxon>
        <taxon>Mycobacteriales</taxon>
        <taxon>Mycobacteriaceae</taxon>
        <taxon>Mycolicibacterium</taxon>
    </lineage>
</organism>
<dbReference type="Gene3D" id="3.40.50.1820">
    <property type="entry name" value="alpha/beta hydrolase"/>
    <property type="match status" value="1"/>
</dbReference>
<evidence type="ECO:0000259" key="1">
    <source>
        <dbReference type="Pfam" id="PF12697"/>
    </source>
</evidence>
<evidence type="ECO:0000313" key="2">
    <source>
        <dbReference type="EMBL" id="OFJ53101.1"/>
    </source>
</evidence>
<dbReference type="EMBL" id="MCHX01000030">
    <property type="protein sequence ID" value="OFJ53101.1"/>
    <property type="molecule type" value="Genomic_DNA"/>
</dbReference>
<evidence type="ECO:0000313" key="3">
    <source>
        <dbReference type="Proteomes" id="UP000178953"/>
    </source>
</evidence>
<sequence>MTTFEYSPGLGVDAYGEHTAPTVLLWHGLQRHSRAALGPLAEALAARGLQVVVPDWDARAEDRGRSALLASVEFAQRRAAEPAGLVVVGWSMGGAAAAGLTLGADRLGVPVAHTVTLAGAFMADDPFTGVALDDVLRSSSAARTPFTLLHGVADDVVPTETSRVFAEQLQACGRRAEYVELAADHGSIAGARFDPSADRYDPSDDPRTLAVADDVASRIATAAGR</sequence>
<dbReference type="RefSeq" id="WP_070353813.1">
    <property type="nucleotide sequence ID" value="NZ_CP043474.1"/>
</dbReference>
<dbReference type="AlphaFoldDB" id="A0A1E8Q4E3"/>
<protein>
    <submittedName>
        <fullName evidence="2">Esterase</fullName>
    </submittedName>
</protein>
<proteinExistence type="predicted"/>
<keyword evidence="3" id="KW-1185">Reference proteome</keyword>
<dbReference type="Pfam" id="PF12697">
    <property type="entry name" value="Abhydrolase_6"/>
    <property type="match status" value="1"/>
</dbReference>
<comment type="caution">
    <text evidence="2">The sequence shown here is derived from an EMBL/GenBank/DDBJ whole genome shotgun (WGS) entry which is preliminary data.</text>
</comment>
<dbReference type="Proteomes" id="UP000178953">
    <property type="component" value="Unassembled WGS sequence"/>
</dbReference>
<dbReference type="SUPFAM" id="SSF53474">
    <property type="entry name" value="alpha/beta-Hydrolases"/>
    <property type="match status" value="1"/>
</dbReference>
<dbReference type="InterPro" id="IPR029058">
    <property type="entry name" value="AB_hydrolase_fold"/>
</dbReference>
<dbReference type="OrthoDB" id="3789848at2"/>
<dbReference type="InterPro" id="IPR000073">
    <property type="entry name" value="AB_hydrolase_1"/>
</dbReference>
<feature type="domain" description="AB hydrolase-1" evidence="1">
    <location>
        <begin position="23"/>
        <end position="217"/>
    </location>
</feature>
<accession>A0A1E8Q4E3</accession>
<name>A0A1E8Q4E3_9MYCO</name>
<reference evidence="2 3" key="1">
    <citation type="submission" date="2016-09" db="EMBL/GenBank/DDBJ databases">
        <title>genome sequence of Mycobacterium sp. 739 SCH.</title>
        <authorList>
            <person name="Greninger A.L."/>
            <person name="Qin X."/>
            <person name="Jerome K."/>
            <person name="Vora S."/>
            <person name="Quinn K."/>
        </authorList>
    </citation>
    <scope>NUCLEOTIDE SEQUENCE [LARGE SCALE GENOMIC DNA]</scope>
    <source>
        <strain evidence="2 3">SCH</strain>
    </source>
</reference>
<gene>
    <name evidence="2" type="ORF">BEL07_14340</name>
</gene>